<dbReference type="InterPro" id="IPR015914">
    <property type="entry name" value="PAPs_N"/>
</dbReference>
<accession>A0A3F2RV12</accession>
<evidence type="ECO:0000313" key="11">
    <source>
        <dbReference type="Proteomes" id="UP000284657"/>
    </source>
</evidence>
<dbReference type="Gene3D" id="2.60.40.380">
    <property type="entry name" value="Purple acid phosphatase-like, N-terminal"/>
    <property type="match status" value="2"/>
</dbReference>
<dbReference type="PANTHER" id="PTHR22953">
    <property type="entry name" value="ACID PHOSPHATASE RELATED"/>
    <property type="match status" value="1"/>
</dbReference>
<dbReference type="Proteomes" id="UP000277300">
    <property type="component" value="Unassembled WGS sequence"/>
</dbReference>
<feature type="domain" description="Calcineurin-like phosphoesterase" evidence="5">
    <location>
        <begin position="177"/>
        <end position="413"/>
    </location>
</feature>
<dbReference type="SUPFAM" id="SSF49363">
    <property type="entry name" value="Purple acid phosphatase, N-terminal domain"/>
    <property type="match status" value="2"/>
</dbReference>
<dbReference type="Gene3D" id="3.60.21.10">
    <property type="match status" value="2"/>
</dbReference>
<feature type="domain" description="Purple acid phosphatase N-terminal" evidence="7">
    <location>
        <begin position="562"/>
        <end position="659"/>
    </location>
</feature>
<dbReference type="PANTHER" id="PTHR22953:SF153">
    <property type="entry name" value="PURPLE ACID PHOSPHATASE"/>
    <property type="match status" value="1"/>
</dbReference>
<protein>
    <recommendedName>
        <fullName evidence="4">Purple acid phosphatase</fullName>
        <ecNumber evidence="4">3.1.3.2</ecNumber>
    </recommendedName>
</protein>
<dbReference type="InterPro" id="IPR004843">
    <property type="entry name" value="Calcineurin-like_PHP"/>
</dbReference>
<dbReference type="GO" id="GO:0003993">
    <property type="term" value="F:acid phosphatase activity"/>
    <property type="evidence" value="ECO:0007669"/>
    <property type="project" value="UniProtKB-EC"/>
</dbReference>
<dbReference type="InterPro" id="IPR041792">
    <property type="entry name" value="MPP_PAP"/>
</dbReference>
<dbReference type="AlphaFoldDB" id="A0A3F2RV12"/>
<keyword evidence="1 4" id="KW-0732">Signal</keyword>
<comment type="catalytic activity">
    <reaction evidence="4">
        <text>a phosphate monoester + H2O = an alcohol + phosphate</text>
        <dbReference type="Rhea" id="RHEA:15017"/>
        <dbReference type="ChEBI" id="CHEBI:15377"/>
        <dbReference type="ChEBI" id="CHEBI:30879"/>
        <dbReference type="ChEBI" id="CHEBI:43474"/>
        <dbReference type="ChEBI" id="CHEBI:67140"/>
        <dbReference type="EC" id="3.1.3.2"/>
    </reaction>
</comment>
<feature type="domain" description="Purple acid phosphatase C-terminal" evidence="6">
    <location>
        <begin position="933"/>
        <end position="994"/>
    </location>
</feature>
<comment type="caution">
    <text evidence="9">The sequence shown here is derived from an EMBL/GenBank/DDBJ whole genome shotgun (WGS) entry which is preliminary data.</text>
</comment>
<evidence type="ECO:0000256" key="4">
    <source>
        <dbReference type="RuleBase" id="RU361203"/>
    </source>
</evidence>
<feature type="chain" id="PRO_5033873123" description="Purple acid phosphatase" evidence="4">
    <location>
        <begin position="19"/>
        <end position="1001"/>
    </location>
</feature>
<dbReference type="OrthoDB" id="45007at2759"/>
<dbReference type="InterPro" id="IPR025733">
    <property type="entry name" value="PAPs_C"/>
</dbReference>
<evidence type="ECO:0000256" key="2">
    <source>
        <dbReference type="ARBA" id="ARBA00022801"/>
    </source>
</evidence>
<evidence type="ECO:0000256" key="3">
    <source>
        <dbReference type="ARBA" id="ARBA00023180"/>
    </source>
</evidence>
<keyword evidence="2 4" id="KW-0378">Hydrolase</keyword>
<feature type="domain" description="Purple acid phosphatase N-terminal" evidence="7">
    <location>
        <begin position="69"/>
        <end position="166"/>
    </location>
</feature>
<name>A0A3F2RV12_9STRA</name>
<feature type="domain" description="Purple acid phosphatase C-terminal" evidence="6">
    <location>
        <begin position="441"/>
        <end position="481"/>
    </location>
</feature>
<dbReference type="CDD" id="cd00839">
    <property type="entry name" value="MPP_PAPs"/>
    <property type="match status" value="2"/>
</dbReference>
<dbReference type="Pfam" id="PF14008">
    <property type="entry name" value="Metallophos_C"/>
    <property type="match status" value="2"/>
</dbReference>
<proteinExistence type="inferred from homology"/>
<feature type="signal peptide" evidence="4">
    <location>
        <begin position="1"/>
        <end position="18"/>
    </location>
</feature>
<comment type="similarity">
    <text evidence="4">Belongs to the metallophosphoesterase superfamily. Purple acid phosphatase family.</text>
</comment>
<dbReference type="InterPro" id="IPR008963">
    <property type="entry name" value="Purple_acid_Pase-like_N"/>
</dbReference>
<dbReference type="Pfam" id="PF16656">
    <property type="entry name" value="Pur_ac_phosph_N"/>
    <property type="match status" value="2"/>
</dbReference>
<evidence type="ECO:0000313" key="8">
    <source>
        <dbReference type="EMBL" id="RLN56553.1"/>
    </source>
</evidence>
<keyword evidence="3" id="KW-0325">Glycoprotein</keyword>
<evidence type="ECO:0000256" key="1">
    <source>
        <dbReference type="ARBA" id="ARBA00022729"/>
    </source>
</evidence>
<dbReference type="EC" id="3.1.3.2" evidence="4"/>
<gene>
    <name evidence="8" type="ORF">BBJ29_002199</name>
    <name evidence="9" type="ORF">BBP00_00003244</name>
</gene>
<dbReference type="EMBL" id="MBAD02001261">
    <property type="protein sequence ID" value="RLN56553.1"/>
    <property type="molecule type" value="Genomic_DNA"/>
</dbReference>
<dbReference type="Pfam" id="PF00149">
    <property type="entry name" value="Metallophos"/>
    <property type="match status" value="2"/>
</dbReference>
<dbReference type="InterPro" id="IPR029052">
    <property type="entry name" value="Metallo-depent_PP-like"/>
</dbReference>
<evidence type="ECO:0000259" key="5">
    <source>
        <dbReference type="Pfam" id="PF00149"/>
    </source>
</evidence>
<sequence length="1001" mass="111514">MNVLLIGFLAFFTSAVRAAVLVDDSICVWSWSVSSLGCQPSTLCAYSYHVGDLMLSQSCRVKDGVNLYPQQIHLAFAGTTAGTGMTVSWATFEEVNDSTVWMGSSEDTLKLVNASVTSVSYYRDGPYRLTHHHATIPGLTPRTKYFYKVGSKAKTEYQSDISSFMTARPPTDNSTFNVVIYGDLGDGKNSIDTIAQMNKLTSNDVDLIYHLGDISYADDDYLAISQATGFFYEEVYNKWMNSLAPVMSVILYMVLVGNHEAECHSPVCQLLQTKKDMLGNYTAYNARFKMPYKESGGALNMWHSFDHGPVHFTSLSSETDYPNAPTNAYTLTNKNGGFGNQLSWVESELARADANRENVPWIIVGMHRPLYDVAGCDDNGVPTDQNAYVQSAFEALFIKYKVDVVLTGHKHYYERQLPIANNAAVLGGVSDDYKVYDNPQAPVYILTGATGNVEALTDAPTGTSPWNAAVDYEHYGYSTLETSAFLVTLPVCTIGMNAFVLKLLAAVAGIAAANVIVDDATCVRNKELDVCQPESLCEYDYNLGDLTFNQSCRVKEGVNFYPQQIHLAFAGKKTGTGMTVSWATYEEVRDSSVWLGESEDMLELVDTPVSSVSYYHDKTYNLFHHHLTLSDLTPRTKYFYKVGSRGDKKYTSDVYSFMTARPATDDSTFHVIVYGDLGDGENSVNTIAHLNKLTSSDVDLIYHLGDISYADDDFWVWPQSTGFFYEEVYNKWMNSLMPVMSSIPYMVLVGNHEAECHSPACIVSRKKKQALGNYKAYNTRFKMPYKESGGALNMWHSFDHGPIHFTSLSSETDYPGAPTNQYLLSVKNGGFGDQLSWIETDLKKANANRKNVPWIIVGMHRPLYSVLNSENGVPTEQTASIQSAFEELFIKYKVDVVLTGHKHYYERELPIANNEAVMDGVSKDYKIYDNPQAPVHILTGGAGNVESMSEAPNNTAPWNAASDYEHFGYSTLEANRTTLLWKFILSTDQSVQDEFVMYKTD</sequence>
<dbReference type="EMBL" id="MBDO02000065">
    <property type="protein sequence ID" value="RLN64796.1"/>
    <property type="molecule type" value="Genomic_DNA"/>
</dbReference>
<evidence type="ECO:0000259" key="6">
    <source>
        <dbReference type="Pfam" id="PF14008"/>
    </source>
</evidence>
<dbReference type="InterPro" id="IPR039331">
    <property type="entry name" value="PAPs-like"/>
</dbReference>
<reference evidence="10 11" key="1">
    <citation type="submission" date="2018-07" db="EMBL/GenBank/DDBJ databases">
        <title>Genome sequencing of oomycete isolates from Chile give support for New Zealand origin for Phytophthora kernoviae and make available the first Nothophytophthora sp. genome.</title>
        <authorList>
            <person name="Studholme D.J."/>
            <person name="Sanfuentes E."/>
            <person name="Panda P."/>
            <person name="Hill R."/>
            <person name="Sambles C."/>
            <person name="Grant M."/>
            <person name="Williams N.M."/>
            <person name="Mcdougal R.L."/>
        </authorList>
    </citation>
    <scope>NUCLEOTIDE SEQUENCE [LARGE SCALE GENOMIC DNA]</scope>
    <source>
        <strain evidence="9">Chile6</strain>
        <strain evidence="8">Chile7</strain>
    </source>
</reference>
<evidence type="ECO:0000259" key="7">
    <source>
        <dbReference type="Pfam" id="PF16656"/>
    </source>
</evidence>
<feature type="domain" description="Calcineurin-like phosphoesterase" evidence="5">
    <location>
        <begin position="670"/>
        <end position="905"/>
    </location>
</feature>
<dbReference type="Proteomes" id="UP000284657">
    <property type="component" value="Unassembled WGS sequence"/>
</dbReference>
<organism evidence="9 10">
    <name type="scientific">Phytophthora kernoviae</name>
    <dbReference type="NCBI Taxonomy" id="325452"/>
    <lineage>
        <taxon>Eukaryota</taxon>
        <taxon>Sar</taxon>
        <taxon>Stramenopiles</taxon>
        <taxon>Oomycota</taxon>
        <taxon>Peronosporomycetes</taxon>
        <taxon>Peronosporales</taxon>
        <taxon>Peronosporaceae</taxon>
        <taxon>Phytophthora</taxon>
    </lineage>
</organism>
<evidence type="ECO:0000313" key="9">
    <source>
        <dbReference type="EMBL" id="RLN64796.1"/>
    </source>
</evidence>
<dbReference type="GO" id="GO:0046872">
    <property type="term" value="F:metal ion binding"/>
    <property type="evidence" value="ECO:0007669"/>
    <property type="project" value="InterPro"/>
</dbReference>
<dbReference type="SUPFAM" id="SSF56300">
    <property type="entry name" value="Metallo-dependent phosphatases"/>
    <property type="match status" value="2"/>
</dbReference>
<evidence type="ECO:0000313" key="10">
    <source>
        <dbReference type="Proteomes" id="UP000277300"/>
    </source>
</evidence>